<keyword evidence="2" id="KW-1185">Reference proteome</keyword>
<evidence type="ECO:0008006" key="3">
    <source>
        <dbReference type="Google" id="ProtNLM"/>
    </source>
</evidence>
<dbReference type="Proteomes" id="UP000003136">
    <property type="component" value="Unassembled WGS sequence"/>
</dbReference>
<comment type="caution">
    <text evidence="1">The sequence shown here is derived from an EMBL/GenBank/DDBJ whole genome shotgun (WGS) entry which is preliminary data.</text>
</comment>
<name>B7ARV8_9FIRM</name>
<dbReference type="HOGENOM" id="CLU_2271786_0_0_9"/>
<gene>
    <name evidence="1" type="ORF">BACPEC_01812</name>
</gene>
<reference evidence="1 2" key="1">
    <citation type="submission" date="2008-11" db="EMBL/GenBank/DDBJ databases">
        <title>Draft genome sequence of Bacteroides pectinophilus (ATCC 43243).</title>
        <authorList>
            <person name="Sudarsanam P."/>
            <person name="Ley R."/>
            <person name="Guruge J."/>
            <person name="Turnbaugh P.J."/>
            <person name="Mahowald M."/>
            <person name="Liep D."/>
            <person name="Gordon J."/>
        </authorList>
    </citation>
    <scope>NUCLEOTIDE SEQUENCE [LARGE SCALE GENOMIC DNA]</scope>
    <source>
        <strain evidence="1 2">ATCC 43243</strain>
    </source>
</reference>
<dbReference type="STRING" id="483218.BACPEC_01812"/>
<dbReference type="InterPro" id="IPR025332">
    <property type="entry name" value="DUF4238"/>
</dbReference>
<dbReference type="Pfam" id="PF14022">
    <property type="entry name" value="DUF4238"/>
    <property type="match status" value="1"/>
</dbReference>
<evidence type="ECO:0000313" key="2">
    <source>
        <dbReference type="Proteomes" id="UP000003136"/>
    </source>
</evidence>
<reference evidence="1 2" key="2">
    <citation type="submission" date="2008-11" db="EMBL/GenBank/DDBJ databases">
        <authorList>
            <person name="Fulton L."/>
            <person name="Clifton S."/>
            <person name="Fulton B."/>
            <person name="Xu J."/>
            <person name="Minx P."/>
            <person name="Pepin K.H."/>
            <person name="Johnson M."/>
            <person name="Bhonagiri V."/>
            <person name="Nash W.E."/>
            <person name="Mardis E.R."/>
            <person name="Wilson R.K."/>
        </authorList>
    </citation>
    <scope>NUCLEOTIDE SEQUENCE [LARGE SCALE GENOMIC DNA]</scope>
    <source>
        <strain evidence="1 2">ATCC 43243</strain>
    </source>
</reference>
<proteinExistence type="predicted"/>
<dbReference type="AlphaFoldDB" id="B7ARV8"/>
<accession>B7ARV8</accession>
<organism evidence="1 2">
    <name type="scientific">[Bacteroides] pectinophilus ATCC 43243</name>
    <dbReference type="NCBI Taxonomy" id="483218"/>
    <lineage>
        <taxon>Bacteria</taxon>
        <taxon>Bacillati</taxon>
        <taxon>Bacillota</taxon>
        <taxon>Clostridia</taxon>
        <taxon>Eubacteriales</taxon>
    </lineage>
</organism>
<protein>
    <recommendedName>
        <fullName evidence="3">DUF4238 domain-containing protein</fullName>
    </recommendedName>
</protein>
<dbReference type="EMBL" id="ABVQ01000036">
    <property type="protein sequence ID" value="EEC57304.1"/>
    <property type="molecule type" value="Genomic_DNA"/>
</dbReference>
<evidence type="ECO:0000313" key="1">
    <source>
        <dbReference type="EMBL" id="EEC57304.1"/>
    </source>
</evidence>
<sequence>MNIVIAKANTHSDVAKEQHLVPRTYMRQWSYNNTDSIYIFNKRQKEKAVQPANVNSINYIVGFHDIKAGDIFVPDEALEELFGFVSRQCKVIYEGRKSYKVI</sequence>